<dbReference type="Proteomes" id="UP001138768">
    <property type="component" value="Unassembled WGS sequence"/>
</dbReference>
<dbReference type="GO" id="GO:0000287">
    <property type="term" value="F:magnesium ion binding"/>
    <property type="evidence" value="ECO:0007669"/>
    <property type="project" value="InterPro"/>
</dbReference>
<accession>A0A9X0WDW7</accession>
<dbReference type="GO" id="GO:0005948">
    <property type="term" value="C:acetolactate synthase complex"/>
    <property type="evidence" value="ECO:0007669"/>
    <property type="project" value="TreeGrafter"/>
</dbReference>
<dbReference type="InterPro" id="IPR029061">
    <property type="entry name" value="THDP-binding"/>
</dbReference>
<dbReference type="RefSeq" id="WP_242479721.1">
    <property type="nucleotide sequence ID" value="NZ_NRRY01000115.1"/>
</dbReference>
<evidence type="ECO:0000313" key="5">
    <source>
        <dbReference type="Proteomes" id="UP001138768"/>
    </source>
</evidence>
<dbReference type="InterPro" id="IPR000399">
    <property type="entry name" value="TPP-bd_CS"/>
</dbReference>
<dbReference type="PROSITE" id="PS00187">
    <property type="entry name" value="TPP_ENZYMES"/>
    <property type="match status" value="1"/>
</dbReference>
<protein>
    <submittedName>
        <fullName evidence="4">Acetolactate synthase</fullName>
    </submittedName>
</protein>
<evidence type="ECO:0000259" key="3">
    <source>
        <dbReference type="Pfam" id="PF02775"/>
    </source>
</evidence>
<dbReference type="GO" id="GO:0009099">
    <property type="term" value="P:L-valine biosynthetic process"/>
    <property type="evidence" value="ECO:0007669"/>
    <property type="project" value="TreeGrafter"/>
</dbReference>
<evidence type="ECO:0000256" key="1">
    <source>
        <dbReference type="ARBA" id="ARBA00007812"/>
    </source>
</evidence>
<dbReference type="Gene3D" id="3.40.50.970">
    <property type="match status" value="1"/>
</dbReference>
<comment type="caution">
    <text evidence="4">The sequence shown here is derived from an EMBL/GenBank/DDBJ whole genome shotgun (WGS) entry which is preliminary data.</text>
</comment>
<dbReference type="GO" id="GO:0050660">
    <property type="term" value="F:flavin adenine dinucleotide binding"/>
    <property type="evidence" value="ECO:0007669"/>
    <property type="project" value="TreeGrafter"/>
</dbReference>
<dbReference type="InterPro" id="IPR011766">
    <property type="entry name" value="TPP_enzyme_TPP-bd"/>
</dbReference>
<proteinExistence type="inferred from homology"/>
<keyword evidence="5" id="KW-1185">Reference proteome</keyword>
<feature type="non-terminal residue" evidence="4">
    <location>
        <position position="1"/>
    </location>
</feature>
<dbReference type="EMBL" id="NRRY01000115">
    <property type="protein sequence ID" value="MBK1621775.1"/>
    <property type="molecule type" value="Genomic_DNA"/>
</dbReference>
<keyword evidence="2" id="KW-0786">Thiamine pyrophosphate</keyword>
<name>A0A9X0WDW7_9GAMM</name>
<dbReference type="PANTHER" id="PTHR18968">
    <property type="entry name" value="THIAMINE PYROPHOSPHATE ENZYMES"/>
    <property type="match status" value="1"/>
</dbReference>
<comment type="similarity">
    <text evidence="1">Belongs to the TPP enzyme family.</text>
</comment>
<dbReference type="Pfam" id="PF02775">
    <property type="entry name" value="TPP_enzyme_C"/>
    <property type="match status" value="1"/>
</dbReference>
<gene>
    <name evidence="4" type="ORF">CKO42_26020</name>
</gene>
<dbReference type="GO" id="GO:0009097">
    <property type="term" value="P:isoleucine biosynthetic process"/>
    <property type="evidence" value="ECO:0007669"/>
    <property type="project" value="TreeGrafter"/>
</dbReference>
<sequence>DDGFPLKPQKILWDLRQVLAPEDILISDVGAHKLWIARMWQAQAPNTCLISNGFAAMGIGVPGALAAKLVHPERRVLTITGDAGFLMNSQELETALRLGLAFVVLIWNDSAYGLIKWHQDKRFGRETQIRFNNPDFVQYAESFGARGYRVESAAQLIPVLNEALHCGTVAVIDCPVDYAQNMQLTERLAALQCPV</sequence>
<dbReference type="PANTHER" id="PTHR18968:SF129">
    <property type="entry name" value="ACETOLACTATE SYNTHASE"/>
    <property type="match status" value="1"/>
</dbReference>
<evidence type="ECO:0000313" key="4">
    <source>
        <dbReference type="EMBL" id="MBK1621775.1"/>
    </source>
</evidence>
<feature type="domain" description="Thiamine pyrophosphate enzyme TPP-binding" evidence="3">
    <location>
        <begin position="28"/>
        <end position="174"/>
    </location>
</feature>
<reference evidence="4 5" key="1">
    <citation type="journal article" date="2020" name="Microorganisms">
        <title>Osmotic Adaptation and Compatible Solute Biosynthesis of Phototrophic Bacteria as Revealed from Genome Analyses.</title>
        <authorList>
            <person name="Imhoff J.F."/>
            <person name="Rahn T."/>
            <person name="Kunzel S."/>
            <person name="Keller A."/>
            <person name="Neulinger S.C."/>
        </authorList>
    </citation>
    <scope>NUCLEOTIDE SEQUENCE [LARGE SCALE GENOMIC DNA]</scope>
    <source>
        <strain evidence="4 5">DSM 25653</strain>
    </source>
</reference>
<dbReference type="GO" id="GO:0030976">
    <property type="term" value="F:thiamine pyrophosphate binding"/>
    <property type="evidence" value="ECO:0007669"/>
    <property type="project" value="InterPro"/>
</dbReference>
<organism evidence="4 5">
    <name type="scientific">Lamprobacter modestohalophilus</name>
    <dbReference type="NCBI Taxonomy" id="1064514"/>
    <lineage>
        <taxon>Bacteria</taxon>
        <taxon>Pseudomonadati</taxon>
        <taxon>Pseudomonadota</taxon>
        <taxon>Gammaproteobacteria</taxon>
        <taxon>Chromatiales</taxon>
        <taxon>Chromatiaceae</taxon>
        <taxon>Lamprobacter</taxon>
    </lineage>
</organism>
<dbReference type="InterPro" id="IPR045229">
    <property type="entry name" value="TPP_enz"/>
</dbReference>
<dbReference type="CDD" id="cd02010">
    <property type="entry name" value="TPP_ALS"/>
    <property type="match status" value="1"/>
</dbReference>
<dbReference type="GO" id="GO:0003984">
    <property type="term" value="F:acetolactate synthase activity"/>
    <property type="evidence" value="ECO:0007669"/>
    <property type="project" value="TreeGrafter"/>
</dbReference>
<dbReference type="AlphaFoldDB" id="A0A9X0WDW7"/>
<dbReference type="SUPFAM" id="SSF52518">
    <property type="entry name" value="Thiamin diphosphate-binding fold (THDP-binding)"/>
    <property type="match status" value="1"/>
</dbReference>
<evidence type="ECO:0000256" key="2">
    <source>
        <dbReference type="ARBA" id="ARBA00023052"/>
    </source>
</evidence>